<feature type="binding site" evidence="23">
    <location>
        <position position="953"/>
    </location>
    <ligand>
        <name>S-adenosyl-L-methionine</name>
        <dbReference type="ChEBI" id="CHEBI:59789"/>
    </ligand>
</feature>
<dbReference type="InterPro" id="IPR006158">
    <property type="entry name" value="Cobalamin-bd"/>
</dbReference>
<dbReference type="InterPro" id="IPR050554">
    <property type="entry name" value="Met_Synthase/Corrinoid"/>
</dbReference>
<dbReference type="PROSITE" id="PS50972">
    <property type="entry name" value="PTERIN_BINDING"/>
    <property type="match status" value="1"/>
</dbReference>
<protein>
    <recommendedName>
        <fullName evidence="7 20">Methionine synthase</fullName>
        <ecNumber evidence="6 20">2.1.1.13</ecNumber>
    </recommendedName>
    <alternativeName>
        <fullName evidence="19 21">5-methyltetrahydrofolate--homocysteine methyltransferase</fullName>
    </alternativeName>
</protein>
<evidence type="ECO:0000256" key="9">
    <source>
        <dbReference type="ARBA" id="ARBA00022605"/>
    </source>
</evidence>
<dbReference type="Gene3D" id="1.10.288.10">
    <property type="entry name" value="Cobalamin-dependent Methionine Synthase, domain 2"/>
    <property type="match status" value="1"/>
</dbReference>
<keyword evidence="8 21" id="KW-0489">Methyltransferase</keyword>
<evidence type="ECO:0000256" key="17">
    <source>
        <dbReference type="ARBA" id="ARBA00023285"/>
    </source>
</evidence>
<dbReference type="CDD" id="cd02069">
    <property type="entry name" value="methionine_synthase_B12_BD"/>
    <property type="match status" value="1"/>
</dbReference>
<dbReference type="Pfam" id="PF02965">
    <property type="entry name" value="Met_synt_B12"/>
    <property type="match status" value="1"/>
</dbReference>
<evidence type="ECO:0000313" key="31">
    <source>
        <dbReference type="Proteomes" id="UP000002586"/>
    </source>
</evidence>
<evidence type="ECO:0000256" key="24">
    <source>
        <dbReference type="PROSITE-ProRule" id="PRU00333"/>
    </source>
</evidence>
<dbReference type="AlphaFoldDB" id="A0LDY2"/>
<dbReference type="InterPro" id="IPR004223">
    <property type="entry name" value="VitB12-dep_Met_synth_activ_dom"/>
</dbReference>
<dbReference type="Gene3D" id="1.10.1240.10">
    <property type="entry name" value="Methionine synthase domain"/>
    <property type="match status" value="1"/>
</dbReference>
<keyword evidence="16 21" id="KW-0486">Methionine biosynthesis</keyword>
<evidence type="ECO:0000256" key="3">
    <source>
        <dbReference type="ARBA" id="ARBA00001956"/>
    </source>
</evidence>
<dbReference type="GO" id="GO:0032259">
    <property type="term" value="P:methylation"/>
    <property type="evidence" value="ECO:0007669"/>
    <property type="project" value="UniProtKB-KW"/>
</dbReference>
<dbReference type="PANTHER" id="PTHR45833:SF1">
    <property type="entry name" value="METHIONINE SYNTHASE"/>
    <property type="match status" value="1"/>
</dbReference>
<evidence type="ECO:0000259" key="27">
    <source>
        <dbReference type="PROSITE" id="PS50974"/>
    </source>
</evidence>
<dbReference type="HOGENOM" id="CLU_004914_2_0_5"/>
<dbReference type="InterPro" id="IPR000489">
    <property type="entry name" value="Pterin-binding_dom"/>
</dbReference>
<sequence>MSAMANQRTEQFRTLLQQRILILDGAMGTMIQRLGLEEADYRGSRFADHPAELHGANDLLVLTKPQVIRNIHTAYLEAGADIVETNTFNGNAPSLGDYGLEALVYEVNLEGARVARQACDAVMAQQPGRICFVAGVLGPTNRTCSISPDVNNPGFRNIDFDALVADYANGTRGLLDGGADILLVETVFDTLNCKAALFAVRQVLEQRQLDLPLMISFTITDQSGRTLTGQTVEAFWNSVSHARPDTIGMNCALGADQLRPHLETLAEIAATRISVHPNAGLPNAFGEYDETPAMMADKVVAFAQGGLINIVGGCCGTSPDHIRAIAQRVAGLAPRQIPTLKPACHLSGLEPLTIDADSLFVNVGERTNVAGSARFARLIREGQYETALAVAREQVESGAQIVDVNMDDAMLDAQSAMVTFLNLMAAEPEISRVPVMIDSSEWRVLEAGLKCVQGKCIINSLSLKEGDEPFLKQAHLARRYGAAVIVMAFDEQGQADSYQRRIDICQRAYDLLVHTVGMEPNDIIFDPNIFAVATGIEEHNNYAVEFIQATRWIKQNLPGARISGGVSNVSFSFRGNNPVREAMHAVFLYHAIAAGMDMGIVNAGQLAVYEEIPVDLRERVEDVILNRRSDATDRLLEVADHYRQSGVTEDKADAAWRSEPVQARLRHAMIKGITEFIDADVEEARSLAAHPLEVVEGPLMAGMNAVGDLFGEGKMFLPQVVKSARVMKQAVAYLVPHIEEANRQGGIENRASGAGKILLATVKGDVHDIGKNIVKVVLQCNNFEVEDLGVMVAVETILDRAQESGAQIIGLSGLITPSLQQMTHVAKEMQRRGMQHIPLLIGGATTSKAHTAVKIAPVTEGCVVQVKDASRSVGVAAALLSARERDDFMAACVAEHEKYRAIHEQRSTRKPLLSMQEARARAFATPAAVTQAAQPGVHVLADYDLATLVPYIDWTPFFRTWELHGRYPEILSDSKVGQAATRLFEDAQQMLQEIIAQGSLKANGVLGLFNASRVGDDIELADGLGTIHTLRQQRDGGEAPCYALADFVGQGDTIGMFAVTAGIGVAELVAHHQAAHDDYRAIMVEALADRLAEAFAEHIHERARREFWGYAGDEALSKGDLIAERYVGIRPAPGYPACPDHTEKALLFKCLNAQEHAGMALTESFAMTPAASVSGYLFAHPQARYFSVGRIGGDQLEAYAKRKGMSVEEMAKWLAPNLDS</sequence>
<comment type="catalytic activity">
    <reaction evidence="1 21">
        <text>(6S)-5-methyl-5,6,7,8-tetrahydrofolate + L-homocysteine = (6S)-5,6,7,8-tetrahydrofolate + L-methionine</text>
        <dbReference type="Rhea" id="RHEA:11172"/>
        <dbReference type="ChEBI" id="CHEBI:18608"/>
        <dbReference type="ChEBI" id="CHEBI:57453"/>
        <dbReference type="ChEBI" id="CHEBI:57844"/>
        <dbReference type="ChEBI" id="CHEBI:58199"/>
        <dbReference type="EC" id="2.1.1.13"/>
    </reaction>
</comment>
<dbReference type="SUPFAM" id="SSF82282">
    <property type="entry name" value="Homocysteine S-methyltransferase"/>
    <property type="match status" value="1"/>
</dbReference>
<feature type="binding site" evidence="22 24">
    <location>
        <position position="314"/>
    </location>
    <ligand>
        <name>Zn(2+)</name>
        <dbReference type="ChEBI" id="CHEBI:29105"/>
    </ligand>
</feature>
<feature type="binding site" evidence="22 24">
    <location>
        <position position="251"/>
    </location>
    <ligand>
        <name>Zn(2+)</name>
        <dbReference type="ChEBI" id="CHEBI:29105"/>
    </ligand>
</feature>
<evidence type="ECO:0000259" key="28">
    <source>
        <dbReference type="PROSITE" id="PS51332"/>
    </source>
</evidence>
<evidence type="ECO:0000256" key="14">
    <source>
        <dbReference type="ARBA" id="ARBA00022737"/>
    </source>
</evidence>
<dbReference type="RefSeq" id="WP_011715228.1">
    <property type="nucleotide sequence ID" value="NC_008576.1"/>
</dbReference>
<dbReference type="NCBIfam" id="NF007024">
    <property type="entry name" value="PRK09490.1"/>
    <property type="match status" value="1"/>
</dbReference>
<dbReference type="NCBIfam" id="TIGR02082">
    <property type="entry name" value="metH"/>
    <property type="match status" value="1"/>
</dbReference>
<dbReference type="PROSITE" id="PS50974">
    <property type="entry name" value="ADOMET_ACTIVATION"/>
    <property type="match status" value="1"/>
</dbReference>
<gene>
    <name evidence="30" type="ordered locus">Mmc1_3690</name>
</gene>
<dbReference type="FunFam" id="3.20.20.20:FF:000002">
    <property type="entry name" value="Methionine synthase"/>
    <property type="match status" value="1"/>
</dbReference>
<comment type="function">
    <text evidence="18 21">Catalyzes the transfer of a methyl group from methyl-cobalamin to homocysteine, yielding enzyme-bound cob(I)alamin and methionine. Subsequently, remethylates the cofactor using methyltetrahydrofolate.</text>
</comment>
<dbReference type="GO" id="GO:0031419">
    <property type="term" value="F:cobalamin binding"/>
    <property type="evidence" value="ECO:0007669"/>
    <property type="project" value="UniProtKB-UniRule"/>
</dbReference>
<evidence type="ECO:0000256" key="1">
    <source>
        <dbReference type="ARBA" id="ARBA00001700"/>
    </source>
</evidence>
<dbReference type="eggNOG" id="COG0646">
    <property type="taxonomic scope" value="Bacteria"/>
</dbReference>
<keyword evidence="12 21" id="KW-0949">S-adenosyl-L-methionine</keyword>
<dbReference type="Pfam" id="PF02310">
    <property type="entry name" value="B12-binding"/>
    <property type="match status" value="1"/>
</dbReference>
<dbReference type="EMBL" id="CP000471">
    <property type="protein sequence ID" value="ABK46175.1"/>
    <property type="molecule type" value="Genomic_DNA"/>
</dbReference>
<dbReference type="Gene3D" id="3.20.20.20">
    <property type="entry name" value="Dihydropteroate synthase-like"/>
    <property type="match status" value="1"/>
</dbReference>
<feature type="domain" description="AdoMet activation" evidence="27">
    <location>
        <begin position="906"/>
        <end position="1220"/>
    </location>
</feature>
<evidence type="ECO:0000256" key="4">
    <source>
        <dbReference type="ARBA" id="ARBA00005178"/>
    </source>
</evidence>
<dbReference type="PANTHER" id="PTHR45833">
    <property type="entry name" value="METHIONINE SYNTHASE"/>
    <property type="match status" value="1"/>
</dbReference>
<proteinExistence type="inferred from homology"/>
<evidence type="ECO:0000256" key="5">
    <source>
        <dbReference type="ARBA" id="ARBA00010398"/>
    </source>
</evidence>
<evidence type="ECO:0000256" key="10">
    <source>
        <dbReference type="ARBA" id="ARBA00022628"/>
    </source>
</evidence>
<dbReference type="InterPro" id="IPR033706">
    <property type="entry name" value="Met_synthase_B12-bd"/>
</dbReference>
<evidence type="ECO:0000256" key="7">
    <source>
        <dbReference type="ARBA" id="ARBA00013998"/>
    </source>
</evidence>
<dbReference type="SMART" id="SM01018">
    <property type="entry name" value="B12-binding_2"/>
    <property type="match status" value="1"/>
</dbReference>
<dbReference type="InterPro" id="IPR003759">
    <property type="entry name" value="Cbl-bd_cap"/>
</dbReference>
<evidence type="ECO:0000256" key="19">
    <source>
        <dbReference type="ARBA" id="ARBA00031040"/>
    </source>
</evidence>
<evidence type="ECO:0000259" key="29">
    <source>
        <dbReference type="PROSITE" id="PS51337"/>
    </source>
</evidence>
<dbReference type="KEGG" id="mgm:Mmc1_3690"/>
<keyword evidence="31" id="KW-1185">Reference proteome</keyword>
<comment type="similarity">
    <text evidence="5">Belongs to the vitamin-B12 dependent methionine synthase family.</text>
</comment>
<evidence type="ECO:0000259" key="25">
    <source>
        <dbReference type="PROSITE" id="PS50970"/>
    </source>
</evidence>
<dbReference type="PROSITE" id="PS51332">
    <property type="entry name" value="B12_BINDING"/>
    <property type="match status" value="1"/>
</dbReference>
<dbReference type="EC" id="2.1.1.13" evidence="6 20"/>
<comment type="domain">
    <text evidence="21">Modular enzyme with four functionally distinct domains. The isolated Hcy-binding domain catalyzes methyl transfer from free methylcobalamin to homocysteine. The Hcy-binding domain in association with the pterin-binding domain catalyzes the methylation of cob(I)alamin by methyltetrahydrofolate and the methylation of homocysteine. The B12-binding domain binds the cofactor. The AdoMet activation domain binds S-adenosyl-L-methionine. Under aerobic conditions cob(I)alamin can be converted to inactive cob(II)alamin. Reductive methylation by S-adenosyl-L-methionine and flavodoxin regenerates methylcobalamin.</text>
</comment>
<evidence type="ECO:0000256" key="6">
    <source>
        <dbReference type="ARBA" id="ARBA00012032"/>
    </source>
</evidence>
<evidence type="ECO:0000256" key="2">
    <source>
        <dbReference type="ARBA" id="ARBA00001947"/>
    </source>
</evidence>
<feature type="binding site" evidence="23">
    <location>
        <begin position="764"/>
        <end position="768"/>
    </location>
    <ligand>
        <name>methylcob(III)alamin</name>
        <dbReference type="ChEBI" id="CHEBI:28115"/>
    </ligand>
</feature>
<feature type="binding site" evidence="23">
    <location>
        <position position="816"/>
    </location>
    <ligand>
        <name>methylcob(III)alamin</name>
        <dbReference type="ChEBI" id="CHEBI:28115"/>
    </ligand>
</feature>
<evidence type="ECO:0000256" key="15">
    <source>
        <dbReference type="ARBA" id="ARBA00022833"/>
    </source>
</evidence>
<dbReference type="Gene3D" id="3.20.20.330">
    <property type="entry name" value="Homocysteine-binding-like domain"/>
    <property type="match status" value="1"/>
</dbReference>
<evidence type="ECO:0000259" key="26">
    <source>
        <dbReference type="PROSITE" id="PS50972"/>
    </source>
</evidence>
<dbReference type="SUPFAM" id="SSF51717">
    <property type="entry name" value="Dihydropteroate synthetase-like"/>
    <property type="match status" value="1"/>
</dbReference>
<dbReference type="GO" id="GO:0008270">
    <property type="term" value="F:zinc ion binding"/>
    <property type="evidence" value="ECO:0007669"/>
    <property type="project" value="UniProtKB-UniRule"/>
</dbReference>
<dbReference type="CDD" id="cd00740">
    <property type="entry name" value="MeTr"/>
    <property type="match status" value="1"/>
</dbReference>
<keyword evidence="17 21" id="KW-0170">Cobalt</keyword>
<keyword evidence="10 21" id="KW-0846">Cobalamin</keyword>
<dbReference type="InterPro" id="IPR011822">
    <property type="entry name" value="MetH"/>
</dbReference>
<evidence type="ECO:0000256" key="21">
    <source>
        <dbReference type="PIRNR" id="PIRNR000381"/>
    </source>
</evidence>
<dbReference type="InterPro" id="IPR036594">
    <property type="entry name" value="Meth_synthase_dom"/>
</dbReference>
<feature type="domain" description="Pterin-binding" evidence="26">
    <location>
        <begin position="360"/>
        <end position="621"/>
    </location>
</feature>
<feature type="binding site" evidence="23">
    <location>
        <position position="696"/>
    </location>
    <ligand>
        <name>methylcob(III)alamin</name>
        <dbReference type="ChEBI" id="CHEBI:28115"/>
    </ligand>
</feature>
<comment type="cofactor">
    <cofactor evidence="3 21 22">
        <name>methylcob(III)alamin</name>
        <dbReference type="ChEBI" id="CHEBI:28115"/>
    </cofactor>
</comment>
<evidence type="ECO:0000256" key="16">
    <source>
        <dbReference type="ARBA" id="ARBA00023167"/>
    </source>
</evidence>
<evidence type="ECO:0000256" key="20">
    <source>
        <dbReference type="NCBIfam" id="TIGR02082"/>
    </source>
</evidence>
<evidence type="ECO:0000256" key="12">
    <source>
        <dbReference type="ARBA" id="ARBA00022691"/>
    </source>
</evidence>
<dbReference type="InterPro" id="IPR036589">
    <property type="entry name" value="HCY_dom_sf"/>
</dbReference>
<dbReference type="Pfam" id="PF00809">
    <property type="entry name" value="Pterin_bind"/>
    <property type="match status" value="1"/>
</dbReference>
<dbReference type="Pfam" id="PF02607">
    <property type="entry name" value="B12-binding_2"/>
    <property type="match status" value="1"/>
</dbReference>
<dbReference type="PROSITE" id="PS51337">
    <property type="entry name" value="B12_BINDING_NTER"/>
    <property type="match status" value="1"/>
</dbReference>
<comment type="pathway">
    <text evidence="4 21">Amino-acid biosynthesis; L-methionine biosynthesis via de novo pathway; L-methionine from L-homocysteine (MetH route): step 1/1.</text>
</comment>
<dbReference type="FunFam" id="3.20.20.330:FF:000001">
    <property type="entry name" value="Methionine synthase"/>
    <property type="match status" value="1"/>
</dbReference>
<dbReference type="Gene3D" id="3.10.196.10">
    <property type="entry name" value="Vitamin B12-dependent methionine synthase, activation domain"/>
    <property type="match status" value="1"/>
</dbReference>
<dbReference type="SUPFAM" id="SSF56507">
    <property type="entry name" value="Methionine synthase activation domain-like"/>
    <property type="match status" value="1"/>
</dbReference>
<accession>A0LDY2</accession>
<evidence type="ECO:0000313" key="30">
    <source>
        <dbReference type="EMBL" id="ABK46175.1"/>
    </source>
</evidence>
<keyword evidence="9 21" id="KW-0028">Amino-acid biosynthesis</keyword>
<organism evidence="30 31">
    <name type="scientific">Magnetococcus marinus (strain ATCC BAA-1437 / JCM 17883 / MC-1)</name>
    <dbReference type="NCBI Taxonomy" id="156889"/>
    <lineage>
        <taxon>Bacteria</taxon>
        <taxon>Pseudomonadati</taxon>
        <taxon>Pseudomonadota</taxon>
        <taxon>Magnetococcia</taxon>
        <taxon>Magnetococcales</taxon>
        <taxon>Magnetococcaceae</taxon>
        <taxon>Magnetococcus</taxon>
    </lineage>
</organism>
<keyword evidence="15 21" id="KW-0862">Zinc</keyword>
<evidence type="ECO:0000256" key="23">
    <source>
        <dbReference type="PIRSR" id="PIRSR000381-2"/>
    </source>
</evidence>
<feature type="binding site" description="axial binding residue" evidence="22">
    <location>
        <position position="767"/>
    </location>
    <ligand>
        <name>methylcob(III)alamin</name>
        <dbReference type="ChEBI" id="CHEBI:28115"/>
    </ligand>
    <ligandPart>
        <name>Co</name>
        <dbReference type="ChEBI" id="CHEBI:27638"/>
    </ligandPart>
</feature>
<dbReference type="SUPFAM" id="SSF47644">
    <property type="entry name" value="Methionine synthase domain"/>
    <property type="match status" value="1"/>
</dbReference>
<dbReference type="PROSITE" id="PS50970">
    <property type="entry name" value="HCY"/>
    <property type="match status" value="1"/>
</dbReference>
<dbReference type="InterPro" id="IPR036724">
    <property type="entry name" value="Cobalamin-bd_sf"/>
</dbReference>
<feature type="binding site" evidence="23">
    <location>
        <position position="812"/>
    </location>
    <ligand>
        <name>methylcob(III)alamin</name>
        <dbReference type="ChEBI" id="CHEBI:28115"/>
    </ligand>
</feature>
<feature type="domain" description="B12-binding N-terminal" evidence="29">
    <location>
        <begin position="652"/>
        <end position="746"/>
    </location>
</feature>
<reference evidence="30 31" key="2">
    <citation type="journal article" date="2012" name="Int. J. Syst. Evol. Microbiol.">
        <title>Magnetococcus marinus gen. nov., sp. nov., a marine, magnetotactic bacterium that represents a novel lineage (Magnetococcaceae fam. nov.; Magnetococcales ord. nov.) at the base of the Alphaproteobacteria.</title>
        <authorList>
            <person name="Bazylinski D.A."/>
            <person name="Williams T.J."/>
            <person name="Lefevre C.T."/>
            <person name="Berg R.J."/>
            <person name="Zhang C.L."/>
            <person name="Bowser S.S."/>
            <person name="Dean A.J."/>
            <person name="Beveridge T.J."/>
        </authorList>
    </citation>
    <scope>NUCLEOTIDE SEQUENCE [LARGE SCALE GENOMIC DNA]</scope>
    <source>
        <strain evidence="31">ATCC BAA-1437 / JCM 17883 / MC-1</strain>
    </source>
</reference>
<evidence type="ECO:0000256" key="18">
    <source>
        <dbReference type="ARBA" id="ARBA00025552"/>
    </source>
</evidence>
<keyword evidence="11 21" id="KW-0808">Transferase</keyword>
<evidence type="ECO:0000256" key="13">
    <source>
        <dbReference type="ARBA" id="ARBA00022723"/>
    </source>
</evidence>
<dbReference type="eggNOG" id="COG1410">
    <property type="taxonomic scope" value="Bacteria"/>
</dbReference>
<dbReference type="SUPFAM" id="SSF52242">
    <property type="entry name" value="Cobalamin (vitamin B12)-binding domain"/>
    <property type="match status" value="1"/>
</dbReference>
<evidence type="ECO:0000256" key="11">
    <source>
        <dbReference type="ARBA" id="ARBA00022679"/>
    </source>
</evidence>
<reference evidence="31" key="1">
    <citation type="journal article" date="2009" name="Appl. Environ. Microbiol.">
        <title>Complete genome sequence of the chemolithoautotrophic marine magnetotactic coccus strain MC-1.</title>
        <authorList>
            <person name="Schubbe S."/>
            <person name="Williams T.J."/>
            <person name="Xie G."/>
            <person name="Kiss H.E."/>
            <person name="Brettin T.S."/>
            <person name="Martinez D."/>
            <person name="Ross C.A."/>
            <person name="Schuler D."/>
            <person name="Cox B.L."/>
            <person name="Nealson K.H."/>
            <person name="Bazylinski D.A."/>
        </authorList>
    </citation>
    <scope>NUCLEOTIDE SEQUENCE [LARGE SCALE GENOMIC DNA]</scope>
    <source>
        <strain evidence="31">ATCC BAA-1437 / JCM 17883 / MC-1</strain>
    </source>
</reference>
<feature type="binding site" evidence="23">
    <location>
        <position position="869"/>
    </location>
    <ligand>
        <name>methylcob(III)alamin</name>
        <dbReference type="ChEBI" id="CHEBI:28115"/>
    </ligand>
</feature>
<comment type="cofactor">
    <cofactor evidence="2 21 24">
        <name>Zn(2+)</name>
        <dbReference type="ChEBI" id="CHEBI:29105"/>
    </cofactor>
</comment>
<feature type="binding site" evidence="23">
    <location>
        <begin position="1185"/>
        <end position="1186"/>
    </location>
    <ligand>
        <name>S-adenosyl-L-methionine</name>
        <dbReference type="ChEBI" id="CHEBI:59789"/>
    </ligand>
</feature>
<evidence type="ECO:0000256" key="22">
    <source>
        <dbReference type="PIRSR" id="PIRSR000381-1"/>
    </source>
</evidence>
<name>A0LDY2_MAGMM</name>
<keyword evidence="13 21" id="KW-0479">Metal-binding</keyword>
<dbReference type="UniPathway" id="UPA00051">
    <property type="reaction ID" value="UER00081"/>
</dbReference>
<dbReference type="GO" id="GO:0008705">
    <property type="term" value="F:methionine synthase activity"/>
    <property type="evidence" value="ECO:0007669"/>
    <property type="project" value="UniProtKB-UniRule"/>
</dbReference>
<keyword evidence="14" id="KW-0677">Repeat</keyword>
<dbReference type="Gene3D" id="3.40.50.280">
    <property type="entry name" value="Cobalamin-binding domain"/>
    <property type="match status" value="1"/>
</dbReference>
<dbReference type="PIRSF" id="PIRSF000381">
    <property type="entry name" value="MetH"/>
    <property type="match status" value="1"/>
</dbReference>
<feature type="domain" description="Hcy-binding" evidence="25">
    <location>
        <begin position="9"/>
        <end position="329"/>
    </location>
</feature>
<dbReference type="Proteomes" id="UP000002586">
    <property type="component" value="Chromosome"/>
</dbReference>
<dbReference type="Pfam" id="PF02574">
    <property type="entry name" value="S-methyl_trans"/>
    <property type="match status" value="1"/>
</dbReference>
<dbReference type="InterPro" id="IPR003726">
    <property type="entry name" value="HCY_dom"/>
</dbReference>
<dbReference type="GO" id="GO:0046653">
    <property type="term" value="P:tetrahydrofolate metabolic process"/>
    <property type="evidence" value="ECO:0007669"/>
    <property type="project" value="TreeGrafter"/>
</dbReference>
<dbReference type="FunFam" id="1.10.1240.10:FF:000001">
    <property type="entry name" value="Methionine synthase"/>
    <property type="match status" value="1"/>
</dbReference>
<dbReference type="GO" id="GO:0050667">
    <property type="term" value="P:homocysteine metabolic process"/>
    <property type="evidence" value="ECO:0007669"/>
    <property type="project" value="TreeGrafter"/>
</dbReference>
<dbReference type="InterPro" id="IPR011005">
    <property type="entry name" value="Dihydropteroate_synth-like_sf"/>
</dbReference>
<dbReference type="InterPro" id="IPR037010">
    <property type="entry name" value="VitB12-dep_Met_synth_activ_sf"/>
</dbReference>
<evidence type="ECO:0000256" key="8">
    <source>
        <dbReference type="ARBA" id="ARBA00022603"/>
    </source>
</evidence>
<dbReference type="GO" id="GO:0005829">
    <property type="term" value="C:cytosol"/>
    <property type="evidence" value="ECO:0007669"/>
    <property type="project" value="TreeGrafter"/>
</dbReference>
<dbReference type="STRING" id="156889.Mmc1_3690"/>
<feature type="binding site" evidence="23">
    <location>
        <position position="1130"/>
    </location>
    <ligand>
        <name>S-adenosyl-L-methionine</name>
        <dbReference type="ChEBI" id="CHEBI:59789"/>
    </ligand>
</feature>
<feature type="domain" description="B12-binding" evidence="28">
    <location>
        <begin position="754"/>
        <end position="890"/>
    </location>
</feature>
<feature type="binding site" evidence="22 24">
    <location>
        <position position="315"/>
    </location>
    <ligand>
        <name>Zn(2+)</name>
        <dbReference type="ChEBI" id="CHEBI:29105"/>
    </ligand>
</feature>